<evidence type="ECO:0000313" key="1">
    <source>
        <dbReference type="EMBL" id="TDM12785.1"/>
    </source>
</evidence>
<keyword evidence="2" id="KW-1185">Reference proteome</keyword>
<name>A0A4R6BX52_9STAP</name>
<accession>A0A4R6BX52</accession>
<protein>
    <recommendedName>
        <fullName evidence="3">MaoC-like domain-containing protein</fullName>
    </recommendedName>
</protein>
<dbReference type="RefSeq" id="WP_133443000.1">
    <property type="nucleotide sequence ID" value="NZ_SCWB01000002.1"/>
</dbReference>
<dbReference type="EMBL" id="SCWB01000002">
    <property type="protein sequence ID" value="TDM12785.1"/>
    <property type="molecule type" value="Genomic_DNA"/>
</dbReference>
<evidence type="ECO:0008006" key="3">
    <source>
        <dbReference type="Google" id="ProtNLM"/>
    </source>
</evidence>
<gene>
    <name evidence="1" type="ORF">ERX29_01925</name>
</gene>
<sequence length="98" mass="10901">MKIEITKEQVLAFTKLLQDDNSIHQSDATVIPGNLLVHYIIQSLELPLLKSNHSTFKKPVLVGEDIALDYHQTGNIIEYRVTSGRELKLSGTLELTGG</sequence>
<dbReference type="Proteomes" id="UP000294802">
    <property type="component" value="Unassembled WGS sequence"/>
</dbReference>
<comment type="caution">
    <text evidence="1">The sequence shown here is derived from an EMBL/GenBank/DDBJ whole genome shotgun (WGS) entry which is preliminary data.</text>
</comment>
<proteinExistence type="predicted"/>
<reference evidence="1 2" key="1">
    <citation type="submission" date="2019-01" db="EMBL/GenBank/DDBJ databases">
        <title>Draft genome sequences of the type strains of six Macrococcus species.</title>
        <authorList>
            <person name="Mazhar S."/>
            <person name="Altermann E."/>
            <person name="Hill C."/>
            <person name="Mcauliffe O."/>
        </authorList>
    </citation>
    <scope>NUCLEOTIDE SEQUENCE [LARGE SCALE GENOMIC DNA]</scope>
    <source>
        <strain evidence="1 2">CCM4815</strain>
    </source>
</reference>
<evidence type="ECO:0000313" key="2">
    <source>
        <dbReference type="Proteomes" id="UP000294802"/>
    </source>
</evidence>
<dbReference type="OrthoDB" id="2418547at2"/>
<dbReference type="SUPFAM" id="SSF54637">
    <property type="entry name" value="Thioesterase/thiol ester dehydrase-isomerase"/>
    <property type="match status" value="1"/>
</dbReference>
<organism evidence="1 2">
    <name type="scientific">Macrococcus lamae</name>
    <dbReference type="NCBI Taxonomy" id="198484"/>
    <lineage>
        <taxon>Bacteria</taxon>
        <taxon>Bacillati</taxon>
        <taxon>Bacillota</taxon>
        <taxon>Bacilli</taxon>
        <taxon>Bacillales</taxon>
        <taxon>Staphylococcaceae</taxon>
        <taxon>Macrococcus</taxon>
    </lineage>
</organism>
<dbReference type="InterPro" id="IPR029069">
    <property type="entry name" value="HotDog_dom_sf"/>
</dbReference>
<dbReference type="AlphaFoldDB" id="A0A4R6BX52"/>
<dbReference type="Gene3D" id="3.10.129.10">
    <property type="entry name" value="Hotdog Thioesterase"/>
    <property type="match status" value="1"/>
</dbReference>